<reference evidence="1 2" key="1">
    <citation type="submission" date="2017-12" db="EMBL/GenBank/DDBJ databases">
        <title>Comparative genomics of Botrytis spp.</title>
        <authorList>
            <person name="Valero-Jimenez C.A."/>
            <person name="Tapia P."/>
            <person name="Veloso J."/>
            <person name="Silva-Moreno E."/>
            <person name="Staats M."/>
            <person name="Valdes J.H."/>
            <person name="Van Kan J.A.L."/>
        </authorList>
    </citation>
    <scope>NUCLEOTIDE SEQUENCE [LARGE SCALE GENOMIC DNA]</scope>
    <source>
        <strain evidence="1 2">Bh0001</strain>
    </source>
</reference>
<comment type="caution">
    <text evidence="1">The sequence shown here is derived from an EMBL/GenBank/DDBJ whole genome shotgun (WGS) entry which is preliminary data.</text>
</comment>
<accession>A0A4Z1GH71</accession>
<keyword evidence="2" id="KW-1185">Reference proteome</keyword>
<sequence>MPLDKLIPFYEFFAYFLALGCGWLICSEYGRGGYTGGESRMRAKLLLQLLQMSPEERSDRILDLFFFLLSDKTTEVPEEFLPEILEHLERRIGSTETVQRSEWFRTLTTYELDRYCNVQLRVTPSRRCNFPLEIKENWNIPTVEHPMGFEKEIARVQKRIEEYKKGISSSKAKMAENIDLEKGLRWEG</sequence>
<gene>
    <name evidence="1" type="ORF">BHYA_0131g00240</name>
</gene>
<protein>
    <submittedName>
        <fullName evidence="1">Uncharacterized protein</fullName>
    </submittedName>
</protein>
<dbReference type="EMBL" id="PQXK01000131">
    <property type="protein sequence ID" value="TGO36246.1"/>
    <property type="molecule type" value="Genomic_DNA"/>
</dbReference>
<dbReference type="AlphaFoldDB" id="A0A4Z1GH71"/>
<name>A0A4Z1GH71_9HELO</name>
<organism evidence="1 2">
    <name type="scientific">Botrytis hyacinthi</name>
    <dbReference type="NCBI Taxonomy" id="278943"/>
    <lineage>
        <taxon>Eukaryota</taxon>
        <taxon>Fungi</taxon>
        <taxon>Dikarya</taxon>
        <taxon>Ascomycota</taxon>
        <taxon>Pezizomycotina</taxon>
        <taxon>Leotiomycetes</taxon>
        <taxon>Helotiales</taxon>
        <taxon>Sclerotiniaceae</taxon>
        <taxon>Botrytis</taxon>
    </lineage>
</organism>
<evidence type="ECO:0000313" key="1">
    <source>
        <dbReference type="EMBL" id="TGO36246.1"/>
    </source>
</evidence>
<dbReference type="Proteomes" id="UP000297814">
    <property type="component" value="Unassembled WGS sequence"/>
</dbReference>
<proteinExistence type="predicted"/>
<evidence type="ECO:0000313" key="2">
    <source>
        <dbReference type="Proteomes" id="UP000297814"/>
    </source>
</evidence>